<evidence type="ECO:0000313" key="2">
    <source>
        <dbReference type="Proteomes" id="UP000186817"/>
    </source>
</evidence>
<proteinExistence type="predicted"/>
<name>A0A1Q9C644_SYMMI</name>
<sequence length="128" mass="13832">MIRPLILVDDLQTSEGKWHLAGLGSLGGVAQDGERFVGGRGERSRVKRQRQWRALQNEFVVAHGCVAAGAPLHAWGQEEQLPSSVLLGCLPHELEVRRECGSCACAPFQHVSECNDLVGQGPGKVVPQ</sequence>
<protein>
    <submittedName>
        <fullName evidence="1">Uncharacterized protein</fullName>
    </submittedName>
</protein>
<reference evidence="1 2" key="1">
    <citation type="submission" date="2016-02" db="EMBL/GenBank/DDBJ databases">
        <title>Genome analysis of coral dinoflagellate symbionts highlights evolutionary adaptations to a symbiotic lifestyle.</title>
        <authorList>
            <person name="Aranda M."/>
            <person name="Li Y."/>
            <person name="Liew Y.J."/>
            <person name="Baumgarten S."/>
            <person name="Simakov O."/>
            <person name="Wilson M."/>
            <person name="Piel J."/>
            <person name="Ashoor H."/>
            <person name="Bougouffa S."/>
            <person name="Bajic V.B."/>
            <person name="Ryu T."/>
            <person name="Ravasi T."/>
            <person name="Bayer T."/>
            <person name="Micklem G."/>
            <person name="Kim H."/>
            <person name="Bhak J."/>
            <person name="Lajeunesse T.C."/>
            <person name="Voolstra C.R."/>
        </authorList>
    </citation>
    <scope>NUCLEOTIDE SEQUENCE [LARGE SCALE GENOMIC DNA]</scope>
    <source>
        <strain evidence="1 2">CCMP2467</strain>
    </source>
</reference>
<dbReference type="Proteomes" id="UP000186817">
    <property type="component" value="Unassembled WGS sequence"/>
</dbReference>
<dbReference type="EMBL" id="LSRX01001618">
    <property type="protein sequence ID" value="OLP78399.1"/>
    <property type="molecule type" value="Genomic_DNA"/>
</dbReference>
<evidence type="ECO:0000313" key="1">
    <source>
        <dbReference type="EMBL" id="OLP78399.1"/>
    </source>
</evidence>
<gene>
    <name evidence="1" type="ORF">AK812_SmicGene41422</name>
</gene>
<keyword evidence="2" id="KW-1185">Reference proteome</keyword>
<comment type="caution">
    <text evidence="1">The sequence shown here is derived from an EMBL/GenBank/DDBJ whole genome shotgun (WGS) entry which is preliminary data.</text>
</comment>
<organism evidence="1 2">
    <name type="scientific">Symbiodinium microadriaticum</name>
    <name type="common">Dinoflagellate</name>
    <name type="synonym">Zooxanthella microadriatica</name>
    <dbReference type="NCBI Taxonomy" id="2951"/>
    <lineage>
        <taxon>Eukaryota</taxon>
        <taxon>Sar</taxon>
        <taxon>Alveolata</taxon>
        <taxon>Dinophyceae</taxon>
        <taxon>Suessiales</taxon>
        <taxon>Symbiodiniaceae</taxon>
        <taxon>Symbiodinium</taxon>
    </lineage>
</organism>
<dbReference type="AlphaFoldDB" id="A0A1Q9C644"/>
<accession>A0A1Q9C644</accession>